<evidence type="ECO:0000313" key="14">
    <source>
        <dbReference type="Proteomes" id="UP000427373"/>
    </source>
</evidence>
<dbReference type="KEGG" id="soh:D1869_08685"/>
<keyword evidence="6 10" id="KW-0862">Zinc</keyword>
<evidence type="ECO:0000256" key="1">
    <source>
        <dbReference type="ARBA" id="ARBA00022475"/>
    </source>
</evidence>
<feature type="transmembrane region" description="Helical" evidence="11">
    <location>
        <begin position="6"/>
        <end position="30"/>
    </location>
</feature>
<evidence type="ECO:0000256" key="6">
    <source>
        <dbReference type="ARBA" id="ARBA00022833"/>
    </source>
</evidence>
<dbReference type="CDD" id="cd07329">
    <property type="entry name" value="M56_like"/>
    <property type="match status" value="1"/>
</dbReference>
<evidence type="ECO:0000256" key="8">
    <source>
        <dbReference type="ARBA" id="ARBA00023049"/>
    </source>
</evidence>
<feature type="transmembrane region" description="Helical" evidence="11">
    <location>
        <begin position="147"/>
        <end position="173"/>
    </location>
</feature>
<evidence type="ECO:0000256" key="11">
    <source>
        <dbReference type="SAM" id="Phobius"/>
    </source>
</evidence>
<dbReference type="EMBL" id="CP045484">
    <property type="protein sequence ID" value="QGR17258.1"/>
    <property type="molecule type" value="Genomic_DNA"/>
</dbReference>
<dbReference type="Gene3D" id="3.30.2010.10">
    <property type="entry name" value="Metalloproteases ('zincins'), catalytic domain"/>
    <property type="match status" value="1"/>
</dbReference>
<keyword evidence="1" id="KW-1003">Cell membrane</keyword>
<protein>
    <submittedName>
        <fullName evidence="13">M48 family metalloprotease</fullName>
    </submittedName>
</protein>
<keyword evidence="8 10" id="KW-0482">Metalloprotease</keyword>
<comment type="cofactor">
    <cofactor evidence="10">
        <name>Zn(2+)</name>
        <dbReference type="ChEBI" id="CHEBI:29105"/>
    </cofactor>
    <text evidence="10">Binds 1 zinc ion per subunit.</text>
</comment>
<evidence type="ECO:0000256" key="7">
    <source>
        <dbReference type="ARBA" id="ARBA00022989"/>
    </source>
</evidence>
<dbReference type="PANTHER" id="PTHR43221:SF2">
    <property type="entry name" value="PROTEASE HTPX HOMOLOG"/>
    <property type="match status" value="1"/>
</dbReference>
<keyword evidence="5 10" id="KW-0378">Hydrolase</keyword>
<evidence type="ECO:0000256" key="4">
    <source>
        <dbReference type="ARBA" id="ARBA00022723"/>
    </source>
</evidence>
<dbReference type="AlphaFoldDB" id="A0A650CHM9"/>
<organism evidence="13 14">
    <name type="scientific">Sulfurisphaera ohwakuensis</name>
    <dbReference type="NCBI Taxonomy" id="69656"/>
    <lineage>
        <taxon>Archaea</taxon>
        <taxon>Thermoproteota</taxon>
        <taxon>Thermoprotei</taxon>
        <taxon>Sulfolobales</taxon>
        <taxon>Sulfolobaceae</taxon>
        <taxon>Sulfurisphaera</taxon>
    </lineage>
</organism>
<dbReference type="InterPro" id="IPR001915">
    <property type="entry name" value="Peptidase_M48"/>
</dbReference>
<keyword evidence="4" id="KW-0479">Metal-binding</keyword>
<keyword evidence="14" id="KW-1185">Reference proteome</keyword>
<evidence type="ECO:0000256" key="2">
    <source>
        <dbReference type="ARBA" id="ARBA00022670"/>
    </source>
</evidence>
<evidence type="ECO:0000256" key="5">
    <source>
        <dbReference type="ARBA" id="ARBA00022801"/>
    </source>
</evidence>
<dbReference type="RefSeq" id="WP_156014747.1">
    <property type="nucleotide sequence ID" value="NZ_JACHFY010000040.1"/>
</dbReference>
<accession>A0A650CHM9</accession>
<feature type="domain" description="Peptidase M48" evidence="12">
    <location>
        <begin position="61"/>
        <end position="255"/>
    </location>
</feature>
<sequence length="260" mass="30705">MWWRYYFISFAILLVLSLILSNFIPLNFYLECGEISLIFFVWYLLSPLIMIFSFRLKKSNDERLNSLVSYTSSIFNMKKPLVYVTKTDYSNAFAFGNFFYKAIGYTSGLLSSLQDNEIVGVTAHELAHLKNHDMEIQVLGLILYNILYLYLFNINFILGLVTFALAYPLFIFIHRMLEKRADLTAVKNNRWLTIYLENALIKIGYLGRSIPSYLLRDIPDFQLYFIKQQLIMNNSRSIFRTHPSLSERLRYLSKYEAWNN</sequence>
<evidence type="ECO:0000259" key="12">
    <source>
        <dbReference type="Pfam" id="PF01435"/>
    </source>
</evidence>
<proteinExistence type="inferred from homology"/>
<feature type="transmembrane region" description="Helical" evidence="11">
    <location>
        <begin position="37"/>
        <end position="56"/>
    </location>
</feature>
<keyword evidence="3 11" id="KW-0812">Transmembrane</keyword>
<name>A0A650CHM9_SULOH</name>
<gene>
    <name evidence="13" type="ORF">D1869_08685</name>
</gene>
<dbReference type="Proteomes" id="UP000427373">
    <property type="component" value="Chromosome"/>
</dbReference>
<dbReference type="PANTHER" id="PTHR43221">
    <property type="entry name" value="PROTEASE HTPX"/>
    <property type="match status" value="1"/>
</dbReference>
<keyword evidence="9 11" id="KW-0472">Membrane</keyword>
<keyword evidence="7 11" id="KW-1133">Transmembrane helix</keyword>
<evidence type="ECO:0000256" key="10">
    <source>
        <dbReference type="RuleBase" id="RU003983"/>
    </source>
</evidence>
<dbReference type="GO" id="GO:0046872">
    <property type="term" value="F:metal ion binding"/>
    <property type="evidence" value="ECO:0007669"/>
    <property type="project" value="UniProtKB-KW"/>
</dbReference>
<comment type="similarity">
    <text evidence="10">Belongs to the peptidase M48 family.</text>
</comment>
<dbReference type="GO" id="GO:0004222">
    <property type="term" value="F:metalloendopeptidase activity"/>
    <property type="evidence" value="ECO:0007669"/>
    <property type="project" value="InterPro"/>
</dbReference>
<dbReference type="InterPro" id="IPR050083">
    <property type="entry name" value="HtpX_protease"/>
</dbReference>
<reference evidence="13 14" key="1">
    <citation type="submission" date="2019-10" db="EMBL/GenBank/DDBJ databases">
        <title>Genome Sequences from Six Type Strain Members of the Archaeal Family Sulfolobaceae: Acidianus ambivalens, Acidianus infernus, Metallosphaera prunae, Stygiolobus azoricus, Sulfolobus metallicus, and Sulfurisphaera ohwakuensis.</title>
        <authorList>
            <person name="Counts J.A."/>
            <person name="Kelly R.M."/>
        </authorList>
    </citation>
    <scope>NUCLEOTIDE SEQUENCE [LARGE SCALE GENOMIC DNA]</scope>
    <source>
        <strain evidence="13 14">TA-1</strain>
    </source>
</reference>
<evidence type="ECO:0000256" key="9">
    <source>
        <dbReference type="ARBA" id="ARBA00023136"/>
    </source>
</evidence>
<dbReference type="Pfam" id="PF01435">
    <property type="entry name" value="Peptidase_M48"/>
    <property type="match status" value="1"/>
</dbReference>
<dbReference type="GO" id="GO:0006508">
    <property type="term" value="P:proteolysis"/>
    <property type="evidence" value="ECO:0007669"/>
    <property type="project" value="UniProtKB-KW"/>
</dbReference>
<evidence type="ECO:0000256" key="3">
    <source>
        <dbReference type="ARBA" id="ARBA00022692"/>
    </source>
</evidence>
<evidence type="ECO:0000313" key="13">
    <source>
        <dbReference type="EMBL" id="QGR17258.1"/>
    </source>
</evidence>
<keyword evidence="2 10" id="KW-0645">Protease</keyword>